<dbReference type="GO" id="GO:0030001">
    <property type="term" value="P:metal ion transport"/>
    <property type="evidence" value="ECO:0007669"/>
    <property type="project" value="InterPro"/>
</dbReference>
<dbReference type="InterPro" id="IPR006127">
    <property type="entry name" value="ZnuA-like"/>
</dbReference>
<dbReference type="Pfam" id="PF01297">
    <property type="entry name" value="ZnuA"/>
    <property type="match status" value="1"/>
</dbReference>
<dbReference type="Gene3D" id="3.40.50.1980">
    <property type="entry name" value="Nitrogenase molybdenum iron protein domain"/>
    <property type="match status" value="2"/>
</dbReference>
<keyword evidence="2 4" id="KW-0813">Transport</keyword>
<protein>
    <recommendedName>
        <fullName evidence="6">ABC transporter substrate-binding protein</fullName>
    </recommendedName>
</protein>
<reference evidence="5" key="1">
    <citation type="journal article" date="2020" name="mSystems">
        <title>Genome- and Community-Level Interaction Insights into Carbon Utilization and Element Cycling Functions of Hydrothermarchaeota in Hydrothermal Sediment.</title>
        <authorList>
            <person name="Zhou Z."/>
            <person name="Liu Y."/>
            <person name="Xu W."/>
            <person name="Pan J."/>
            <person name="Luo Z.H."/>
            <person name="Li M."/>
        </authorList>
    </citation>
    <scope>NUCLEOTIDE SEQUENCE [LARGE SCALE GENOMIC DNA]</scope>
    <source>
        <strain evidence="5">HyVt-533</strain>
    </source>
</reference>
<evidence type="ECO:0008006" key="6">
    <source>
        <dbReference type="Google" id="ProtNLM"/>
    </source>
</evidence>
<dbReference type="PANTHER" id="PTHR42953">
    <property type="entry name" value="HIGH-AFFINITY ZINC UPTAKE SYSTEM PROTEIN ZNUA-RELATED"/>
    <property type="match status" value="1"/>
</dbReference>
<accession>A0A7V5NZG3</accession>
<evidence type="ECO:0000256" key="4">
    <source>
        <dbReference type="RuleBase" id="RU003512"/>
    </source>
</evidence>
<comment type="caution">
    <text evidence="5">The sequence shown here is derived from an EMBL/GenBank/DDBJ whole genome shotgun (WGS) entry which is preliminary data.</text>
</comment>
<organism evidence="5">
    <name type="scientific">Thermodesulfatator atlanticus</name>
    <dbReference type="NCBI Taxonomy" id="501497"/>
    <lineage>
        <taxon>Bacteria</taxon>
        <taxon>Pseudomonadati</taxon>
        <taxon>Thermodesulfobacteriota</taxon>
        <taxon>Thermodesulfobacteria</taxon>
        <taxon>Thermodesulfobacteriales</taxon>
        <taxon>Thermodesulfatatoraceae</taxon>
        <taxon>Thermodesulfatator</taxon>
    </lineage>
</organism>
<dbReference type="GO" id="GO:0007155">
    <property type="term" value="P:cell adhesion"/>
    <property type="evidence" value="ECO:0007669"/>
    <property type="project" value="InterPro"/>
</dbReference>
<evidence type="ECO:0000256" key="3">
    <source>
        <dbReference type="ARBA" id="ARBA00022729"/>
    </source>
</evidence>
<evidence type="ECO:0000313" key="5">
    <source>
        <dbReference type="EMBL" id="HHI96829.1"/>
    </source>
</evidence>
<dbReference type="EMBL" id="DROK01000093">
    <property type="protein sequence ID" value="HHI96829.1"/>
    <property type="molecule type" value="Genomic_DNA"/>
</dbReference>
<name>A0A7V5NZG3_9BACT</name>
<dbReference type="InterPro" id="IPR050492">
    <property type="entry name" value="Bact_metal-bind_prot9"/>
</dbReference>
<dbReference type="Proteomes" id="UP000886101">
    <property type="component" value="Unassembled WGS sequence"/>
</dbReference>
<dbReference type="AlphaFoldDB" id="A0A7V5NZG3"/>
<dbReference type="GO" id="GO:0046872">
    <property type="term" value="F:metal ion binding"/>
    <property type="evidence" value="ECO:0007669"/>
    <property type="project" value="InterPro"/>
</dbReference>
<evidence type="ECO:0000256" key="1">
    <source>
        <dbReference type="ARBA" id="ARBA00011028"/>
    </source>
</evidence>
<dbReference type="SUPFAM" id="SSF53807">
    <property type="entry name" value="Helical backbone' metal receptor"/>
    <property type="match status" value="1"/>
</dbReference>
<dbReference type="PRINTS" id="PR00691">
    <property type="entry name" value="ADHESINB"/>
</dbReference>
<dbReference type="InterPro" id="IPR006128">
    <property type="entry name" value="Lipoprotein_PsaA-like"/>
</dbReference>
<comment type="similarity">
    <text evidence="1 4">Belongs to the bacterial solute-binding protein 9 family.</text>
</comment>
<evidence type="ECO:0000256" key="2">
    <source>
        <dbReference type="ARBA" id="ARBA00022448"/>
    </source>
</evidence>
<gene>
    <name evidence="5" type="ORF">ENJ96_03160</name>
</gene>
<dbReference type="InterPro" id="IPR006129">
    <property type="entry name" value="AdhesinB"/>
</dbReference>
<sequence>MIRAVLSILFLSLLLGKVWAGSKPLIVASIYPLAEIAREIGGEAVEVRLLLPPGADPHAWEPTPQDILSLKKAELLFAVGGGLEPWLDDLRKGLEIRHLFLIFPPKTGHSGHGPDPHVWLDFPRDAEISWALAQKMAQIIPDEADLFLKRGKRLQEKFLRLHRLFQETLATCRHRTVVLAGHDAFGAWEKNYGLRFCTLAGQSPEAEPTPKTLRHLIELVKQKGLKAVYYDEPSARRFAEIIAEETGAKVYYLTPAASPTREELAAGLSFWDFMSRNLKYLSLGLCCQLNIGQI</sequence>
<keyword evidence="3" id="KW-0732">Signal</keyword>
<proteinExistence type="inferred from homology"/>
<dbReference type="PRINTS" id="PR00690">
    <property type="entry name" value="ADHESNFAMILY"/>
</dbReference>
<dbReference type="PANTHER" id="PTHR42953:SF3">
    <property type="entry name" value="HIGH-AFFINITY ZINC UPTAKE SYSTEM PROTEIN ZNUA"/>
    <property type="match status" value="1"/>
</dbReference>